<dbReference type="Gramene" id="PRQ25155">
    <property type="protein sequence ID" value="PRQ25155"/>
    <property type="gene ID" value="RchiOBHm_Chr6g0280531"/>
</dbReference>
<organism evidence="2 3">
    <name type="scientific">Rosa chinensis</name>
    <name type="common">China rose</name>
    <dbReference type="NCBI Taxonomy" id="74649"/>
    <lineage>
        <taxon>Eukaryota</taxon>
        <taxon>Viridiplantae</taxon>
        <taxon>Streptophyta</taxon>
        <taxon>Embryophyta</taxon>
        <taxon>Tracheophyta</taxon>
        <taxon>Spermatophyta</taxon>
        <taxon>Magnoliopsida</taxon>
        <taxon>eudicotyledons</taxon>
        <taxon>Gunneridae</taxon>
        <taxon>Pentapetalae</taxon>
        <taxon>rosids</taxon>
        <taxon>fabids</taxon>
        <taxon>Rosales</taxon>
        <taxon>Rosaceae</taxon>
        <taxon>Rosoideae</taxon>
        <taxon>Rosoideae incertae sedis</taxon>
        <taxon>Rosa</taxon>
    </lineage>
</organism>
<proteinExistence type="predicted"/>
<accession>A0A2P6PT94</accession>
<name>A0A2P6PT94_ROSCH</name>
<comment type="caution">
    <text evidence="2">The sequence shown here is derived from an EMBL/GenBank/DDBJ whole genome shotgun (WGS) entry which is preliminary data.</text>
</comment>
<keyword evidence="3" id="KW-1185">Reference proteome</keyword>
<feature type="transmembrane region" description="Helical" evidence="1">
    <location>
        <begin position="73"/>
        <end position="92"/>
    </location>
</feature>
<keyword evidence="1" id="KW-0812">Transmembrane</keyword>
<reference evidence="2 3" key="1">
    <citation type="journal article" date="2018" name="Nat. Genet.">
        <title>The Rosa genome provides new insights in the design of modern roses.</title>
        <authorList>
            <person name="Bendahmane M."/>
        </authorList>
    </citation>
    <scope>NUCLEOTIDE SEQUENCE [LARGE SCALE GENOMIC DNA]</scope>
    <source>
        <strain evidence="3">cv. Old Blush</strain>
    </source>
</reference>
<evidence type="ECO:0000313" key="2">
    <source>
        <dbReference type="EMBL" id="PRQ25155.1"/>
    </source>
</evidence>
<dbReference type="EMBL" id="PDCK01000044">
    <property type="protein sequence ID" value="PRQ25155.1"/>
    <property type="molecule type" value="Genomic_DNA"/>
</dbReference>
<gene>
    <name evidence="2" type="ORF">RchiOBHm_Chr6g0280531</name>
</gene>
<sequence length="93" mass="10411">MAGIKTSQRNMAATVEYCSIFVGRQLSEALMAVFRDLLLYCEELWLKDSKQVDNCKLFSAILAAQSFNLQYEVVVTAAGLITDGGFFILIIFF</sequence>
<evidence type="ECO:0000256" key="1">
    <source>
        <dbReference type="SAM" id="Phobius"/>
    </source>
</evidence>
<keyword evidence="1" id="KW-1133">Transmembrane helix</keyword>
<dbReference type="Proteomes" id="UP000238479">
    <property type="component" value="Chromosome 6"/>
</dbReference>
<protein>
    <submittedName>
        <fullName evidence="2">Uncharacterized protein</fullName>
    </submittedName>
</protein>
<evidence type="ECO:0000313" key="3">
    <source>
        <dbReference type="Proteomes" id="UP000238479"/>
    </source>
</evidence>
<keyword evidence="1" id="KW-0472">Membrane</keyword>
<dbReference type="AlphaFoldDB" id="A0A2P6PT94"/>